<name>A0ABS4JSK8_9FIRM</name>
<keyword evidence="2" id="KW-0472">Membrane</keyword>
<dbReference type="Proteomes" id="UP001519289">
    <property type="component" value="Unassembled WGS sequence"/>
</dbReference>
<reference evidence="3 4" key="1">
    <citation type="submission" date="2021-03" db="EMBL/GenBank/DDBJ databases">
        <title>Genomic Encyclopedia of Type Strains, Phase IV (KMG-IV): sequencing the most valuable type-strain genomes for metagenomic binning, comparative biology and taxonomic classification.</title>
        <authorList>
            <person name="Goeker M."/>
        </authorList>
    </citation>
    <scope>NUCLEOTIDE SEQUENCE [LARGE SCALE GENOMIC DNA]</scope>
    <source>
        <strain evidence="3 4">DSM 27138</strain>
    </source>
</reference>
<evidence type="ECO:0000313" key="3">
    <source>
        <dbReference type="EMBL" id="MBP2018504.1"/>
    </source>
</evidence>
<proteinExistence type="predicted"/>
<feature type="transmembrane region" description="Helical" evidence="2">
    <location>
        <begin position="42"/>
        <end position="61"/>
    </location>
</feature>
<dbReference type="EMBL" id="JAGGLG010000014">
    <property type="protein sequence ID" value="MBP2018504.1"/>
    <property type="molecule type" value="Genomic_DNA"/>
</dbReference>
<feature type="region of interest" description="Disordered" evidence="1">
    <location>
        <begin position="672"/>
        <end position="700"/>
    </location>
</feature>
<feature type="transmembrane region" description="Helical" evidence="2">
    <location>
        <begin position="242"/>
        <end position="260"/>
    </location>
</feature>
<feature type="transmembrane region" description="Helical" evidence="2">
    <location>
        <begin position="213"/>
        <end position="235"/>
    </location>
</feature>
<keyword evidence="2" id="KW-0812">Transmembrane</keyword>
<protein>
    <submittedName>
        <fullName evidence="3">ABC-type transport system involved in multi-copper enzyme maturation permease subunit</fullName>
    </submittedName>
</protein>
<feature type="transmembrane region" description="Helical" evidence="2">
    <location>
        <begin position="160"/>
        <end position="178"/>
    </location>
</feature>
<feature type="transmembrane region" description="Helical" evidence="2">
    <location>
        <begin position="97"/>
        <end position="117"/>
    </location>
</feature>
<feature type="transmembrane region" description="Helical" evidence="2">
    <location>
        <begin position="129"/>
        <end position="153"/>
    </location>
</feature>
<feature type="compositionally biased region" description="Low complexity" evidence="1">
    <location>
        <begin position="684"/>
        <end position="700"/>
    </location>
</feature>
<dbReference type="RefSeq" id="WP_209466635.1">
    <property type="nucleotide sequence ID" value="NZ_JAGGLG010000014.1"/>
</dbReference>
<gene>
    <name evidence="3" type="ORF">J2Z79_001919</name>
</gene>
<sequence length="700" mass="75823">MMRAVLLSQWRLALREAGPWITLAAAVAMAVAMSRGGATGRIFYQFNEMGAPIVYLMMMLFTAASARRERSEHVEELIGALPYEVAPWIVGRFLTHYLIWLVVSLAAWAAAGAAVLLGGQPLNLPALALNWAVVVPVTLAYVTALPLLIGALARSAVSTYFLTLLAFFAGPLSALLLSRSTAWVPAPLGEFFASGRVTPQGATGFFYNLDLVFFNRLFTAGIALGALALLLWLAAHHRRRPAVRYAAALLLAIALAIASAREYVLDWRARYAGVEHELAQLVQEDLERKAARRPVEEMPTFPVVTDDYYLTVSFDPWPRRVRVQGSFAVTNVSGEPLTAIPLTLRRDFAIAGVTVEGKPVSPQRKGDHLTLPVPIAPGETKRISAAWEGTVWQWRLRDGPKAAAHIAEESILLPAHYGWYPLPGTQKLTRLLGECAELLPDYCPQRPDDLPVGHPAARFTVEVRGSDLHIRHNGDGNTAVTTGLYLVGTPWAEQELHGLLVSASPDNRVQAERAAAEIASVIAAYEAMVPRTAQGPVRLIEVHDALYHGNPWDPTAGSGATPGALLLHGLELARFRPAYFTDPGSRVVLGFWWPNGGFTAEQGRLYRGFGAYMEYVRTGTRPGYGEEAFHRLVQVEEVAGRGAALQVLREMHALLPAGPTPEDFEDAVNRALAGALPNEKTSDGAPKGAPGGAPEEAPAT</sequence>
<accession>A0ABS4JSK8</accession>
<keyword evidence="2" id="KW-1133">Transmembrane helix</keyword>
<evidence type="ECO:0000256" key="1">
    <source>
        <dbReference type="SAM" id="MobiDB-lite"/>
    </source>
</evidence>
<evidence type="ECO:0000313" key="4">
    <source>
        <dbReference type="Proteomes" id="UP001519289"/>
    </source>
</evidence>
<keyword evidence="4" id="KW-1185">Reference proteome</keyword>
<evidence type="ECO:0000256" key="2">
    <source>
        <dbReference type="SAM" id="Phobius"/>
    </source>
</evidence>
<organism evidence="3 4">
    <name type="scientific">Symbiobacterium terraclitae</name>
    <dbReference type="NCBI Taxonomy" id="557451"/>
    <lineage>
        <taxon>Bacteria</taxon>
        <taxon>Bacillati</taxon>
        <taxon>Bacillota</taxon>
        <taxon>Clostridia</taxon>
        <taxon>Eubacteriales</taxon>
        <taxon>Symbiobacteriaceae</taxon>
        <taxon>Symbiobacterium</taxon>
    </lineage>
</organism>
<comment type="caution">
    <text evidence="3">The sequence shown here is derived from an EMBL/GenBank/DDBJ whole genome shotgun (WGS) entry which is preliminary data.</text>
</comment>